<dbReference type="OrthoDB" id="3191568at2759"/>
<evidence type="ECO:0000313" key="2">
    <source>
        <dbReference type="Proteomes" id="UP000053424"/>
    </source>
</evidence>
<accession>A0A0C3C5J4</accession>
<organism evidence="1 2">
    <name type="scientific">Hebeloma cylindrosporum</name>
    <dbReference type="NCBI Taxonomy" id="76867"/>
    <lineage>
        <taxon>Eukaryota</taxon>
        <taxon>Fungi</taxon>
        <taxon>Dikarya</taxon>
        <taxon>Basidiomycota</taxon>
        <taxon>Agaricomycotina</taxon>
        <taxon>Agaricomycetes</taxon>
        <taxon>Agaricomycetidae</taxon>
        <taxon>Agaricales</taxon>
        <taxon>Agaricineae</taxon>
        <taxon>Hymenogastraceae</taxon>
        <taxon>Hebeloma</taxon>
    </lineage>
</organism>
<reference evidence="1 2" key="1">
    <citation type="submission" date="2014-04" db="EMBL/GenBank/DDBJ databases">
        <authorList>
            <consortium name="DOE Joint Genome Institute"/>
            <person name="Kuo A."/>
            <person name="Gay G."/>
            <person name="Dore J."/>
            <person name="Kohler A."/>
            <person name="Nagy L.G."/>
            <person name="Floudas D."/>
            <person name="Copeland A."/>
            <person name="Barry K.W."/>
            <person name="Cichocki N."/>
            <person name="Veneault-Fourrey C."/>
            <person name="LaButti K."/>
            <person name="Lindquist E.A."/>
            <person name="Lipzen A."/>
            <person name="Lundell T."/>
            <person name="Morin E."/>
            <person name="Murat C."/>
            <person name="Sun H."/>
            <person name="Tunlid A."/>
            <person name="Henrissat B."/>
            <person name="Grigoriev I.V."/>
            <person name="Hibbett D.S."/>
            <person name="Martin F."/>
            <person name="Nordberg H.P."/>
            <person name="Cantor M.N."/>
            <person name="Hua S.X."/>
        </authorList>
    </citation>
    <scope>NUCLEOTIDE SEQUENCE [LARGE SCALE GENOMIC DNA]</scope>
    <source>
        <strain evidence="2">h7</strain>
    </source>
</reference>
<name>A0A0C3C5J4_HEBCY</name>
<keyword evidence="2" id="KW-1185">Reference proteome</keyword>
<reference evidence="2" key="2">
    <citation type="submission" date="2015-01" db="EMBL/GenBank/DDBJ databases">
        <title>Evolutionary Origins and Diversification of the Mycorrhizal Mutualists.</title>
        <authorList>
            <consortium name="DOE Joint Genome Institute"/>
            <consortium name="Mycorrhizal Genomics Consortium"/>
            <person name="Kohler A."/>
            <person name="Kuo A."/>
            <person name="Nagy L.G."/>
            <person name="Floudas D."/>
            <person name="Copeland A."/>
            <person name="Barry K.W."/>
            <person name="Cichocki N."/>
            <person name="Veneault-Fourrey C."/>
            <person name="LaButti K."/>
            <person name="Lindquist E.A."/>
            <person name="Lipzen A."/>
            <person name="Lundell T."/>
            <person name="Morin E."/>
            <person name="Murat C."/>
            <person name="Riley R."/>
            <person name="Ohm R."/>
            <person name="Sun H."/>
            <person name="Tunlid A."/>
            <person name="Henrissat B."/>
            <person name="Grigoriev I.V."/>
            <person name="Hibbett D.S."/>
            <person name="Martin F."/>
        </authorList>
    </citation>
    <scope>NUCLEOTIDE SEQUENCE [LARGE SCALE GENOMIC DNA]</scope>
    <source>
        <strain evidence="2">h7</strain>
    </source>
</reference>
<evidence type="ECO:0000313" key="1">
    <source>
        <dbReference type="EMBL" id="KIM44095.1"/>
    </source>
</evidence>
<proteinExistence type="predicted"/>
<dbReference type="HOGENOM" id="CLU_2133813_0_0_1"/>
<dbReference type="AlphaFoldDB" id="A0A0C3C5J4"/>
<dbReference type="Proteomes" id="UP000053424">
    <property type="component" value="Unassembled WGS sequence"/>
</dbReference>
<gene>
    <name evidence="1" type="ORF">M413DRAFT_9330</name>
</gene>
<sequence>MWNQVSVLEGAMWVQLAELSAFAIYEGLREEWAKRPRRKRRAIPTSNHKIPMFLYGETLYSVGPNPPAQFARISLSSDNARVLLKIMSEAFRAGLFEPSFISTVLLCSARNIN</sequence>
<protein>
    <submittedName>
        <fullName evidence="1">Uncharacterized protein</fullName>
    </submittedName>
</protein>
<dbReference type="EMBL" id="KN831774">
    <property type="protein sequence ID" value="KIM44095.1"/>
    <property type="molecule type" value="Genomic_DNA"/>
</dbReference>